<dbReference type="EMBL" id="QZWG01000020">
    <property type="protein sequence ID" value="RZB42937.1"/>
    <property type="molecule type" value="Genomic_DNA"/>
</dbReference>
<name>A0A445F2B7_GLYSO</name>
<organism evidence="2 3">
    <name type="scientific">Glycine soja</name>
    <name type="common">Wild soybean</name>
    <dbReference type="NCBI Taxonomy" id="3848"/>
    <lineage>
        <taxon>Eukaryota</taxon>
        <taxon>Viridiplantae</taxon>
        <taxon>Streptophyta</taxon>
        <taxon>Embryophyta</taxon>
        <taxon>Tracheophyta</taxon>
        <taxon>Spermatophyta</taxon>
        <taxon>Magnoliopsida</taxon>
        <taxon>eudicotyledons</taxon>
        <taxon>Gunneridae</taxon>
        <taxon>Pentapetalae</taxon>
        <taxon>rosids</taxon>
        <taxon>fabids</taxon>
        <taxon>Fabales</taxon>
        <taxon>Fabaceae</taxon>
        <taxon>Papilionoideae</taxon>
        <taxon>50 kb inversion clade</taxon>
        <taxon>NPAAA clade</taxon>
        <taxon>indigoferoid/millettioid clade</taxon>
        <taxon>Phaseoleae</taxon>
        <taxon>Glycine</taxon>
        <taxon>Glycine subgen. Soja</taxon>
    </lineage>
</organism>
<proteinExistence type="predicted"/>
<dbReference type="Pfam" id="PF02721">
    <property type="entry name" value="DUF223"/>
    <property type="match status" value="1"/>
</dbReference>
<dbReference type="Gene3D" id="2.40.50.140">
    <property type="entry name" value="Nucleic acid-binding proteins"/>
    <property type="match status" value="2"/>
</dbReference>
<reference evidence="2 3" key="1">
    <citation type="submission" date="2018-09" db="EMBL/GenBank/DDBJ databases">
        <title>A high-quality reference genome of wild soybean provides a powerful tool to mine soybean genomes.</title>
        <authorList>
            <person name="Xie M."/>
            <person name="Chung C.Y.L."/>
            <person name="Li M.-W."/>
            <person name="Wong F.-L."/>
            <person name="Chan T.-F."/>
            <person name="Lam H.-M."/>
        </authorList>
    </citation>
    <scope>NUCLEOTIDE SEQUENCE [LARGE SCALE GENOMIC DNA]</scope>
    <source>
        <strain evidence="3">cv. W05</strain>
        <tissue evidence="2">Hypocotyl of etiolated seedlings</tissue>
    </source>
</reference>
<protein>
    <recommendedName>
        <fullName evidence="1">Replication protein A 70 kDa DNA-binding subunit B/D first OB fold domain-containing protein</fullName>
    </recommendedName>
</protein>
<dbReference type="SUPFAM" id="SSF50249">
    <property type="entry name" value="Nucleic acid-binding proteins"/>
    <property type="match status" value="2"/>
</dbReference>
<comment type="caution">
    <text evidence="2">The sequence shown here is derived from an EMBL/GenBank/DDBJ whole genome shotgun (WGS) entry which is preliminary data.</text>
</comment>
<keyword evidence="3" id="KW-1185">Reference proteome</keyword>
<sequence>FSLVDKFLLGFAFPPLLGLTVRRKGGLGLLQNGVGRCCVIFICFSFQFENKTVCLFSFVEVDWEKLSFSLVDNFVLQFSFAEFDREKLRVCDYKIMARVADKIKLIDGSREALKLSVRITDLWFIGIPGKTEQAEMVVVDSDGDEIHAVCKQDQLKSRKADLKENLTYVMHNFKVIKNDGKFRVCDHEYKLCFTGVTVVRQCDMEQLPFRKFRFVNFSSVIAGHFKIGLLVDVIGVVDEVVFQYESSKNTRVVLNLKDLSGQVLSCTLWENYCLQFLSYLDDIEDERPIVILLTHARIKEAQDLGIEVRSILAPIGQGSSQDGDVDLNASPQALDRLLGCFLAFKVKVQPRFRNSVVLKYSDESDLINAVLDMIPDSEPCCKIKNSILESTDPTVLEFQSLSITADHDRSMLGSSEPTELESAFFLSLEFSLILELLTCS</sequence>
<dbReference type="PANTHER" id="PTHR47165">
    <property type="entry name" value="OS03G0429900 PROTEIN"/>
    <property type="match status" value="1"/>
</dbReference>
<dbReference type="InterPro" id="IPR012340">
    <property type="entry name" value="NA-bd_OB-fold"/>
</dbReference>
<dbReference type="CDD" id="cd04481">
    <property type="entry name" value="RPA1_DBD_B_like"/>
    <property type="match status" value="1"/>
</dbReference>
<feature type="non-terminal residue" evidence="2">
    <location>
        <position position="1"/>
    </location>
</feature>
<evidence type="ECO:0000259" key="1">
    <source>
        <dbReference type="Pfam" id="PF02721"/>
    </source>
</evidence>
<dbReference type="CDD" id="cd04480">
    <property type="entry name" value="RPA1_DBD_A_like"/>
    <property type="match status" value="1"/>
</dbReference>
<dbReference type="InterPro" id="IPR003871">
    <property type="entry name" value="RFA1B/D_OB_1st"/>
</dbReference>
<dbReference type="AlphaFoldDB" id="A0A445F2B7"/>
<evidence type="ECO:0000313" key="3">
    <source>
        <dbReference type="Proteomes" id="UP000289340"/>
    </source>
</evidence>
<feature type="domain" description="Replication protein A 70 kDa DNA-binding subunit B/D first OB fold" evidence="1">
    <location>
        <begin position="110"/>
        <end position="202"/>
    </location>
</feature>
<dbReference type="Proteomes" id="UP000289340">
    <property type="component" value="Chromosome 20"/>
</dbReference>
<dbReference type="PANTHER" id="PTHR47165:SF4">
    <property type="entry name" value="OS03G0429900 PROTEIN"/>
    <property type="match status" value="1"/>
</dbReference>
<evidence type="ECO:0000313" key="2">
    <source>
        <dbReference type="EMBL" id="RZB42937.1"/>
    </source>
</evidence>
<accession>A0A445F2B7</accession>
<gene>
    <name evidence="2" type="ORF">D0Y65_053510</name>
</gene>